<feature type="binding site" evidence="6">
    <location>
        <position position="81"/>
    </location>
    <ligand>
        <name>S-adenosyl-L-methionine</name>
        <dbReference type="ChEBI" id="CHEBI:59789"/>
    </ligand>
</feature>
<feature type="binding site" evidence="6">
    <location>
        <position position="76"/>
    </location>
    <ligand>
        <name>S-adenosyl-L-methionine</name>
        <dbReference type="ChEBI" id="CHEBI:59789"/>
    </ligand>
</feature>
<dbReference type="InterPro" id="IPR029063">
    <property type="entry name" value="SAM-dependent_MTases_sf"/>
</dbReference>
<dbReference type="HAMAP" id="MF_00074">
    <property type="entry name" value="16SrRNA_methyltr_G"/>
    <property type="match status" value="1"/>
</dbReference>
<name>A0A0W0YWA6_LEGSP</name>
<dbReference type="CDD" id="cd02440">
    <property type="entry name" value="AdoMet_MTases"/>
    <property type="match status" value="1"/>
</dbReference>
<comment type="caution">
    <text evidence="6">Lacks conserved residue(s) required for the propagation of feature annotation.</text>
</comment>
<keyword evidence="2 6" id="KW-0698">rRNA processing</keyword>
<dbReference type="AlphaFoldDB" id="A0A0W0YWA6"/>
<evidence type="ECO:0000256" key="6">
    <source>
        <dbReference type="HAMAP-Rule" id="MF_00074"/>
    </source>
</evidence>
<organism evidence="7 8">
    <name type="scientific">Legionella spiritensis</name>
    <dbReference type="NCBI Taxonomy" id="452"/>
    <lineage>
        <taxon>Bacteria</taxon>
        <taxon>Pseudomonadati</taxon>
        <taxon>Pseudomonadota</taxon>
        <taxon>Gammaproteobacteria</taxon>
        <taxon>Legionellales</taxon>
        <taxon>Legionellaceae</taxon>
        <taxon>Legionella</taxon>
    </lineage>
</organism>
<gene>
    <name evidence="7" type="primary">gidB</name>
    <name evidence="6" type="synonym">rsmG</name>
    <name evidence="7" type="ORF">Lspi_2798</name>
</gene>
<keyword evidence="4 6" id="KW-0808">Transferase</keyword>
<feature type="binding site" evidence="6">
    <location>
        <position position="142"/>
    </location>
    <ligand>
        <name>S-adenosyl-L-methionine</name>
        <dbReference type="ChEBI" id="CHEBI:59789"/>
    </ligand>
</feature>
<dbReference type="RefSeq" id="WP_058484705.1">
    <property type="nucleotide sequence ID" value="NZ_CAAAII010000004.1"/>
</dbReference>
<dbReference type="PATRIC" id="fig|452.5.peg.3098"/>
<accession>A0A0W0YWA6</accession>
<keyword evidence="1 6" id="KW-0963">Cytoplasm</keyword>
<dbReference type="InterPro" id="IPR003682">
    <property type="entry name" value="rRNA_ssu_MeTfrase_G"/>
</dbReference>
<dbReference type="Pfam" id="PF02527">
    <property type="entry name" value="GidB"/>
    <property type="match status" value="1"/>
</dbReference>
<comment type="catalytic activity">
    <reaction evidence="6">
        <text>guanosine(527) in 16S rRNA + S-adenosyl-L-methionine = N(7)-methylguanosine(527) in 16S rRNA + S-adenosyl-L-homocysteine</text>
        <dbReference type="Rhea" id="RHEA:42732"/>
        <dbReference type="Rhea" id="RHEA-COMP:10209"/>
        <dbReference type="Rhea" id="RHEA-COMP:10210"/>
        <dbReference type="ChEBI" id="CHEBI:57856"/>
        <dbReference type="ChEBI" id="CHEBI:59789"/>
        <dbReference type="ChEBI" id="CHEBI:74269"/>
        <dbReference type="ChEBI" id="CHEBI:74480"/>
        <dbReference type="EC" id="2.1.1.170"/>
    </reaction>
</comment>
<dbReference type="GO" id="GO:0005829">
    <property type="term" value="C:cytosol"/>
    <property type="evidence" value="ECO:0007669"/>
    <property type="project" value="TreeGrafter"/>
</dbReference>
<dbReference type="PANTHER" id="PTHR31760">
    <property type="entry name" value="S-ADENOSYL-L-METHIONINE-DEPENDENT METHYLTRANSFERASES SUPERFAMILY PROTEIN"/>
    <property type="match status" value="1"/>
</dbReference>
<dbReference type="SUPFAM" id="SSF53335">
    <property type="entry name" value="S-adenosyl-L-methionine-dependent methyltransferases"/>
    <property type="match status" value="1"/>
</dbReference>
<evidence type="ECO:0000313" key="8">
    <source>
        <dbReference type="Proteomes" id="UP000054877"/>
    </source>
</evidence>
<feature type="binding site" evidence="6">
    <location>
        <begin position="127"/>
        <end position="128"/>
    </location>
    <ligand>
        <name>S-adenosyl-L-methionine</name>
        <dbReference type="ChEBI" id="CHEBI:59789"/>
    </ligand>
</feature>
<keyword evidence="5 6" id="KW-0949">S-adenosyl-L-methionine</keyword>
<evidence type="ECO:0000256" key="2">
    <source>
        <dbReference type="ARBA" id="ARBA00022552"/>
    </source>
</evidence>
<dbReference type="Gene3D" id="3.40.50.150">
    <property type="entry name" value="Vaccinia Virus protein VP39"/>
    <property type="match status" value="1"/>
</dbReference>
<keyword evidence="8" id="KW-1185">Reference proteome</keyword>
<dbReference type="EC" id="2.1.1.170" evidence="6"/>
<comment type="function">
    <text evidence="6">Specifically methylates the N7 position of guanine in position 527 of 16S rRNA.</text>
</comment>
<sequence>MTSTQQSTRLLQQGLSQLGLPDHSDALLTYLSLLNKWNHVYNLTAVREIPAMVSRHVLDSLAVLPFIRGARIVDVGSGAGLPGIPLAIARPQTRVTLLDSNGKKTRFLEEVQRHLMLDNVEVIQSRIENYHPAQAFDTVISRAFSDLAQMIHWTKHVIDAHGIWLAMKGRYPQTELSMIDFPYQVHRYDVPGLDEERCSVIIENKTEE</sequence>
<dbReference type="EMBL" id="LNYX01000034">
    <property type="protein sequence ID" value="KTD61178.1"/>
    <property type="molecule type" value="Genomic_DNA"/>
</dbReference>
<dbReference type="PIRSF" id="PIRSF003078">
    <property type="entry name" value="GidB"/>
    <property type="match status" value="1"/>
</dbReference>
<dbReference type="NCBIfam" id="TIGR00138">
    <property type="entry name" value="rsmG_gidB"/>
    <property type="match status" value="1"/>
</dbReference>
<evidence type="ECO:0000256" key="4">
    <source>
        <dbReference type="ARBA" id="ARBA00022679"/>
    </source>
</evidence>
<reference evidence="7 8" key="1">
    <citation type="submission" date="2015-11" db="EMBL/GenBank/DDBJ databases">
        <title>Genomic analysis of 38 Legionella species identifies large and diverse effector repertoires.</title>
        <authorList>
            <person name="Burstein D."/>
            <person name="Amaro F."/>
            <person name="Zusman T."/>
            <person name="Lifshitz Z."/>
            <person name="Cohen O."/>
            <person name="Gilbert J.A."/>
            <person name="Pupko T."/>
            <person name="Shuman H.A."/>
            <person name="Segal G."/>
        </authorList>
    </citation>
    <scope>NUCLEOTIDE SEQUENCE [LARGE SCALE GENOMIC DNA]</scope>
    <source>
        <strain evidence="7 8">Mt.St.Helens-9</strain>
    </source>
</reference>
<dbReference type="OrthoDB" id="9808773at2"/>
<keyword evidence="3 6" id="KW-0489">Methyltransferase</keyword>
<evidence type="ECO:0000256" key="3">
    <source>
        <dbReference type="ARBA" id="ARBA00022603"/>
    </source>
</evidence>
<comment type="similarity">
    <text evidence="6">Belongs to the methyltransferase superfamily. RNA methyltransferase RsmG family.</text>
</comment>
<dbReference type="PANTHER" id="PTHR31760:SF0">
    <property type="entry name" value="S-ADENOSYL-L-METHIONINE-DEPENDENT METHYLTRANSFERASES SUPERFAMILY PROTEIN"/>
    <property type="match status" value="1"/>
</dbReference>
<evidence type="ECO:0000313" key="7">
    <source>
        <dbReference type="EMBL" id="KTD61178.1"/>
    </source>
</evidence>
<comment type="subcellular location">
    <subcellularLocation>
        <location evidence="6">Cytoplasm</location>
    </subcellularLocation>
</comment>
<evidence type="ECO:0000256" key="1">
    <source>
        <dbReference type="ARBA" id="ARBA00022490"/>
    </source>
</evidence>
<comment type="caution">
    <text evidence="7">The sequence shown here is derived from an EMBL/GenBank/DDBJ whole genome shotgun (WGS) entry which is preliminary data.</text>
</comment>
<protein>
    <recommendedName>
        <fullName evidence="6">Ribosomal RNA small subunit methyltransferase G</fullName>
        <ecNumber evidence="6">2.1.1.170</ecNumber>
    </recommendedName>
    <alternativeName>
        <fullName evidence="6">16S rRNA 7-methylguanosine methyltransferase</fullName>
        <shortName evidence="6">16S rRNA m7G methyltransferase</shortName>
    </alternativeName>
</protein>
<dbReference type="Proteomes" id="UP000054877">
    <property type="component" value="Unassembled WGS sequence"/>
</dbReference>
<evidence type="ECO:0000256" key="5">
    <source>
        <dbReference type="ARBA" id="ARBA00022691"/>
    </source>
</evidence>
<proteinExistence type="inferred from homology"/>
<dbReference type="STRING" id="452.Lspi_2798"/>
<dbReference type="GO" id="GO:0070043">
    <property type="term" value="F:rRNA (guanine-N7-)-methyltransferase activity"/>
    <property type="evidence" value="ECO:0007669"/>
    <property type="project" value="UniProtKB-UniRule"/>
</dbReference>